<accession>A0AAV3PXZ0</accession>
<comment type="caution">
    <text evidence="1">The sequence shown here is derived from an EMBL/GenBank/DDBJ whole genome shotgun (WGS) entry which is preliminary data.</text>
</comment>
<evidence type="ECO:0000313" key="2">
    <source>
        <dbReference type="Proteomes" id="UP001454036"/>
    </source>
</evidence>
<proteinExistence type="predicted"/>
<organism evidence="1 2">
    <name type="scientific">Lithospermum erythrorhizon</name>
    <name type="common">Purple gromwell</name>
    <name type="synonym">Lithospermum officinale var. erythrorhizon</name>
    <dbReference type="NCBI Taxonomy" id="34254"/>
    <lineage>
        <taxon>Eukaryota</taxon>
        <taxon>Viridiplantae</taxon>
        <taxon>Streptophyta</taxon>
        <taxon>Embryophyta</taxon>
        <taxon>Tracheophyta</taxon>
        <taxon>Spermatophyta</taxon>
        <taxon>Magnoliopsida</taxon>
        <taxon>eudicotyledons</taxon>
        <taxon>Gunneridae</taxon>
        <taxon>Pentapetalae</taxon>
        <taxon>asterids</taxon>
        <taxon>lamiids</taxon>
        <taxon>Boraginales</taxon>
        <taxon>Boraginaceae</taxon>
        <taxon>Boraginoideae</taxon>
        <taxon>Lithospermeae</taxon>
        <taxon>Lithospermum</taxon>
    </lineage>
</organism>
<name>A0AAV3PXZ0_LITER</name>
<reference evidence="1 2" key="1">
    <citation type="submission" date="2024-01" db="EMBL/GenBank/DDBJ databases">
        <title>The complete chloroplast genome sequence of Lithospermum erythrorhizon: insights into the phylogenetic relationship among Boraginaceae species and the maternal lineages of purple gromwells.</title>
        <authorList>
            <person name="Okada T."/>
            <person name="Watanabe K."/>
        </authorList>
    </citation>
    <scope>NUCLEOTIDE SEQUENCE [LARGE SCALE GENOMIC DNA]</scope>
</reference>
<gene>
    <name evidence="1" type="ORF">LIER_13715</name>
</gene>
<keyword evidence="2" id="KW-1185">Reference proteome</keyword>
<protein>
    <submittedName>
        <fullName evidence="1">Uncharacterized protein</fullName>
    </submittedName>
</protein>
<dbReference type="AlphaFoldDB" id="A0AAV3PXZ0"/>
<dbReference type="Proteomes" id="UP001454036">
    <property type="component" value="Unassembled WGS sequence"/>
</dbReference>
<dbReference type="EMBL" id="BAABME010002799">
    <property type="protein sequence ID" value="GAA0156158.1"/>
    <property type="molecule type" value="Genomic_DNA"/>
</dbReference>
<evidence type="ECO:0000313" key="1">
    <source>
        <dbReference type="EMBL" id="GAA0156158.1"/>
    </source>
</evidence>
<sequence length="103" mass="12248">MKSSRLRAIVSRRSVREHEHHVAILVMETLKLPLQQLTYVDLRRSDQEVPIYTKCSKLVMLISSNPRIRVTRENRIAEEGRIEEGKKKKIRRGKECRNRRTKL</sequence>